<feature type="region of interest" description="Disordered" evidence="2">
    <location>
        <begin position="99"/>
        <end position="119"/>
    </location>
</feature>
<dbReference type="EMBL" id="CP020557">
    <property type="protein sequence ID" value="ARF69031.1"/>
    <property type="molecule type" value="Genomic_DNA"/>
</dbReference>
<sequence>MRLRMNGCMNIKKPLRRNPPLKQLEVIVRLHIIPYFGNKRIMRIRRAEVKRWLQQYADMKDEQGREKYSFGSRLKYLSVLKSIFHDAVHELEVLEKNPFGSVKGPRPRHRRYKERDKIL</sequence>
<keyword evidence="1" id="KW-0238">DNA-binding</keyword>
<dbReference type="SUPFAM" id="SSF56349">
    <property type="entry name" value="DNA breaking-rejoining enzymes"/>
    <property type="match status" value="1"/>
</dbReference>
<dbReference type="GO" id="GO:0015074">
    <property type="term" value="P:DNA integration"/>
    <property type="evidence" value="ECO:0007669"/>
    <property type="project" value="InterPro"/>
</dbReference>
<evidence type="ECO:0000256" key="2">
    <source>
        <dbReference type="SAM" id="MobiDB-lite"/>
    </source>
</evidence>
<accession>A0A1V0UV46</accession>
<feature type="domain" description="Integrase SAM-like N-terminal" evidence="3">
    <location>
        <begin position="23"/>
        <end position="54"/>
    </location>
</feature>
<organism evidence="4 5">
    <name type="scientific">Paenibacillus larvae subsp. pulvifaciens</name>
    <dbReference type="NCBI Taxonomy" id="1477"/>
    <lineage>
        <taxon>Bacteria</taxon>
        <taxon>Bacillati</taxon>
        <taxon>Bacillota</taxon>
        <taxon>Bacilli</taxon>
        <taxon>Bacillales</taxon>
        <taxon>Paenibacillaceae</taxon>
        <taxon>Paenibacillus</taxon>
    </lineage>
</organism>
<dbReference type="AlphaFoldDB" id="A0A1V0UV46"/>
<protein>
    <recommendedName>
        <fullName evidence="3">Integrase SAM-like N-terminal domain-containing protein</fullName>
    </recommendedName>
</protein>
<dbReference type="InterPro" id="IPR004107">
    <property type="entry name" value="Integrase_SAM-like_N"/>
</dbReference>
<dbReference type="InterPro" id="IPR011010">
    <property type="entry name" value="DNA_brk_join_enz"/>
</dbReference>
<dbReference type="InterPro" id="IPR010998">
    <property type="entry name" value="Integrase_recombinase_N"/>
</dbReference>
<evidence type="ECO:0000259" key="3">
    <source>
        <dbReference type="Pfam" id="PF14659"/>
    </source>
</evidence>
<evidence type="ECO:0000313" key="5">
    <source>
        <dbReference type="Proteomes" id="UP000192727"/>
    </source>
</evidence>
<evidence type="ECO:0000256" key="1">
    <source>
        <dbReference type="ARBA" id="ARBA00023125"/>
    </source>
</evidence>
<gene>
    <name evidence="4" type="ORF">B7C51_16290</name>
</gene>
<proteinExistence type="predicted"/>
<name>A0A1V0UV46_9BACL</name>
<dbReference type="Pfam" id="PF14659">
    <property type="entry name" value="Phage_int_SAM_3"/>
    <property type="match status" value="1"/>
</dbReference>
<dbReference type="Proteomes" id="UP000192727">
    <property type="component" value="Chromosome"/>
</dbReference>
<dbReference type="GO" id="GO:0003677">
    <property type="term" value="F:DNA binding"/>
    <property type="evidence" value="ECO:0007669"/>
    <property type="project" value="UniProtKB-KW"/>
</dbReference>
<evidence type="ECO:0000313" key="4">
    <source>
        <dbReference type="EMBL" id="ARF69031.1"/>
    </source>
</evidence>
<dbReference type="Gene3D" id="1.10.150.130">
    <property type="match status" value="1"/>
</dbReference>
<reference evidence="4 5" key="1">
    <citation type="submission" date="2017-03" db="EMBL/GenBank/DDBJ databases">
        <title>Paenibacillus larvae genome sequencing.</title>
        <authorList>
            <person name="Dingman D.W."/>
        </authorList>
    </citation>
    <scope>NUCLEOTIDE SEQUENCE [LARGE SCALE GENOMIC DNA]</scope>
    <source>
        <strain evidence="4 5">SAG 10367</strain>
    </source>
</reference>